<dbReference type="GO" id="GO:0004672">
    <property type="term" value="F:protein kinase activity"/>
    <property type="evidence" value="ECO:0007669"/>
    <property type="project" value="InterPro"/>
</dbReference>
<dbReference type="PROSITE" id="PS00108">
    <property type="entry name" value="PROTEIN_KINASE_ST"/>
    <property type="match status" value="1"/>
</dbReference>
<evidence type="ECO:0000313" key="4">
    <source>
        <dbReference type="EMBL" id="KAF7547010.1"/>
    </source>
</evidence>
<dbReference type="SMART" id="SM00220">
    <property type="entry name" value="S_TKc"/>
    <property type="match status" value="1"/>
</dbReference>
<comment type="caution">
    <text evidence="4">The sequence shown here is derived from an EMBL/GenBank/DDBJ whole genome shotgun (WGS) entry which is preliminary data.</text>
</comment>
<dbReference type="PROSITE" id="PS50238">
    <property type="entry name" value="RHOGAP"/>
    <property type="match status" value="1"/>
</dbReference>
<dbReference type="AlphaFoldDB" id="A0A9P5HAD8"/>
<dbReference type="SMART" id="SM00324">
    <property type="entry name" value="RhoGAP"/>
    <property type="match status" value="1"/>
</dbReference>
<dbReference type="Gene3D" id="1.10.510.10">
    <property type="entry name" value="Transferase(Phosphotransferase) domain 1"/>
    <property type="match status" value="1"/>
</dbReference>
<dbReference type="PANTHER" id="PTHR15228:SF25">
    <property type="entry name" value="F-BAR DOMAIN-CONTAINING PROTEIN"/>
    <property type="match status" value="1"/>
</dbReference>
<evidence type="ECO:0000259" key="3">
    <source>
        <dbReference type="PROSITE" id="PS50238"/>
    </source>
</evidence>
<dbReference type="InterPro" id="IPR008271">
    <property type="entry name" value="Ser/Thr_kinase_AS"/>
</dbReference>
<dbReference type="InterPro" id="IPR051025">
    <property type="entry name" value="RhoGAP"/>
</dbReference>
<dbReference type="Proteomes" id="UP000722485">
    <property type="component" value="Unassembled WGS sequence"/>
</dbReference>
<dbReference type="Gene3D" id="1.10.555.10">
    <property type="entry name" value="Rho GTPase activation protein"/>
    <property type="match status" value="1"/>
</dbReference>
<dbReference type="PANTHER" id="PTHR15228">
    <property type="entry name" value="SPERMATHECAL PHYSIOLOGY VARIANT"/>
    <property type="match status" value="1"/>
</dbReference>
<protein>
    <submittedName>
        <fullName evidence="4">Uncharacterized protein</fullName>
    </submittedName>
</protein>
<dbReference type="InterPro" id="IPR011009">
    <property type="entry name" value="Kinase-like_dom_sf"/>
</dbReference>
<dbReference type="SUPFAM" id="SSF48350">
    <property type="entry name" value="GTPase activation domain, GAP"/>
    <property type="match status" value="1"/>
</dbReference>
<dbReference type="PROSITE" id="PS50011">
    <property type="entry name" value="PROTEIN_KINASE_DOM"/>
    <property type="match status" value="1"/>
</dbReference>
<keyword evidence="5" id="KW-1185">Reference proteome</keyword>
<organism evidence="4 5">
    <name type="scientific">Cylindrodendrum hubeiense</name>
    <dbReference type="NCBI Taxonomy" id="595255"/>
    <lineage>
        <taxon>Eukaryota</taxon>
        <taxon>Fungi</taxon>
        <taxon>Dikarya</taxon>
        <taxon>Ascomycota</taxon>
        <taxon>Pezizomycotina</taxon>
        <taxon>Sordariomycetes</taxon>
        <taxon>Hypocreomycetidae</taxon>
        <taxon>Hypocreales</taxon>
        <taxon>Nectriaceae</taxon>
        <taxon>Cylindrodendrum</taxon>
    </lineage>
</organism>
<dbReference type="GO" id="GO:0005524">
    <property type="term" value="F:ATP binding"/>
    <property type="evidence" value="ECO:0007669"/>
    <property type="project" value="InterPro"/>
</dbReference>
<feature type="domain" description="Protein kinase" evidence="2">
    <location>
        <begin position="55"/>
        <end position="340"/>
    </location>
</feature>
<reference evidence="4" key="1">
    <citation type="submission" date="2020-03" db="EMBL/GenBank/DDBJ databases">
        <title>Draft Genome Sequence of Cylindrodendrum hubeiense.</title>
        <authorList>
            <person name="Buettner E."/>
            <person name="Kellner H."/>
        </authorList>
    </citation>
    <scope>NUCLEOTIDE SEQUENCE</scope>
    <source>
        <strain evidence="4">IHI 201604</strain>
    </source>
</reference>
<evidence type="ECO:0000256" key="1">
    <source>
        <dbReference type="ARBA" id="ARBA00022468"/>
    </source>
</evidence>
<dbReference type="InterPro" id="IPR000198">
    <property type="entry name" value="RhoGAP_dom"/>
</dbReference>
<dbReference type="SUPFAM" id="SSF56112">
    <property type="entry name" value="Protein kinase-like (PK-like)"/>
    <property type="match status" value="1"/>
</dbReference>
<evidence type="ECO:0000259" key="2">
    <source>
        <dbReference type="PROSITE" id="PS50011"/>
    </source>
</evidence>
<proteinExistence type="predicted"/>
<dbReference type="Gene3D" id="3.30.200.20">
    <property type="entry name" value="Phosphorylase Kinase, domain 1"/>
    <property type="match status" value="1"/>
</dbReference>
<dbReference type="GO" id="GO:0005938">
    <property type="term" value="C:cell cortex"/>
    <property type="evidence" value="ECO:0007669"/>
    <property type="project" value="TreeGrafter"/>
</dbReference>
<dbReference type="InterPro" id="IPR000719">
    <property type="entry name" value="Prot_kinase_dom"/>
</dbReference>
<sequence>MPRINPVALEPRMSDLVVESKIDATWDPATEQTTHVRTAVGVSARLRRLKTEETWQRKRVLGHGAYGTVWLEQRIAKSGSQHGESNLRAIKEIRKRPEASAYFFHRELEAIAKFSHERFKHCFVYSLGWFENDNSLFIIMEYIKHGDLQQYLTKPFPEPEVQQIALQVAEALQLMHESGFAHRDLKPGNILVSQKGPAWWVKIADFGISKRTGASTILRTMEIGTRGFMAPEILGLYCPDDFDDEEDDSDDNAHDDSLAYTPAVDLWALGEIAHRMLTGKPVFVAQKRIWSYVTKGTPFPTNELQSVGTSPQGIKFIQQVMAASPKSRLTATDAIKHEWLESHEFIDETKSRSSTDSARELPPSTVAELNYEPSAKWTVTARESETTANYSTEYDTVLSGVASPRNEAEAMAKWSEESLIIPAYEPPPEEEFEAPVPSESQSEATANDISEIIGGIAETTISASHDEPETSSTPQRTFSWENSAGAWKGDVADVTASPQREEKIDTPSVFETSEVTTQISNTTSPPSKRDLKSWWKSFKISSKNKEAPVEPPPKGIFGVPLRQTTDTEGIFRLSGSEKRVEELKTAFDSPERYGKGLAWDGYTVHDAANVLRRYLIELPEPMIPLDLYENFREPLRGALKQPVGDAVSLQLVDSFNEASTIVEYQKLITQLPPLNRQLLLYILDLLAVFASKSDWNRMNAQNLAVIFQPAMISHPAHSMAPPEYLLNQSVIVFLIENQDNFLIGMQ</sequence>
<dbReference type="GO" id="GO:0007165">
    <property type="term" value="P:signal transduction"/>
    <property type="evidence" value="ECO:0007669"/>
    <property type="project" value="InterPro"/>
</dbReference>
<keyword evidence="1" id="KW-0343">GTPase activation</keyword>
<name>A0A9P5HAD8_9HYPO</name>
<dbReference type="Pfam" id="PF00620">
    <property type="entry name" value="RhoGAP"/>
    <property type="match status" value="1"/>
</dbReference>
<accession>A0A9P5HAD8</accession>
<dbReference type="Pfam" id="PF00069">
    <property type="entry name" value="Pkinase"/>
    <property type="match status" value="1"/>
</dbReference>
<feature type="domain" description="Rho-GAP" evidence="3">
    <location>
        <begin position="529"/>
        <end position="742"/>
    </location>
</feature>
<dbReference type="GO" id="GO:0060237">
    <property type="term" value="P:regulation of fungal-type cell wall organization"/>
    <property type="evidence" value="ECO:0007669"/>
    <property type="project" value="TreeGrafter"/>
</dbReference>
<evidence type="ECO:0000313" key="5">
    <source>
        <dbReference type="Proteomes" id="UP000722485"/>
    </source>
</evidence>
<dbReference type="OrthoDB" id="10252171at2759"/>
<dbReference type="GO" id="GO:0005096">
    <property type="term" value="F:GTPase activator activity"/>
    <property type="evidence" value="ECO:0007669"/>
    <property type="project" value="UniProtKB-KW"/>
</dbReference>
<dbReference type="InterPro" id="IPR008936">
    <property type="entry name" value="Rho_GTPase_activation_prot"/>
</dbReference>
<dbReference type="EMBL" id="JAANBB010000191">
    <property type="protein sequence ID" value="KAF7547010.1"/>
    <property type="molecule type" value="Genomic_DNA"/>
</dbReference>
<gene>
    <name evidence="4" type="ORF">G7Z17_g8020</name>
</gene>